<reference evidence="12" key="1">
    <citation type="submission" date="2017-04" db="EMBL/GenBank/DDBJ databases">
        <title>Function of individual gut microbiota members based on whole genome sequencing of pure cultures obtained from chicken caecum.</title>
        <authorList>
            <person name="Medvecky M."/>
            <person name="Cejkova D."/>
            <person name="Polansky O."/>
            <person name="Karasova D."/>
            <person name="Kubasova T."/>
            <person name="Cizek A."/>
            <person name="Rychlik I."/>
        </authorList>
    </citation>
    <scope>NUCLEOTIDE SEQUENCE [LARGE SCALE GENOMIC DNA]</scope>
    <source>
        <strain evidence="12">An175</strain>
    </source>
</reference>
<comment type="caution">
    <text evidence="11">The sequence shown here is derived from an EMBL/GenBank/DDBJ whole genome shotgun (WGS) entry which is preliminary data.</text>
</comment>
<evidence type="ECO:0000256" key="7">
    <source>
        <dbReference type="ARBA" id="ARBA00048594"/>
    </source>
</evidence>
<dbReference type="SMART" id="SM00072">
    <property type="entry name" value="GuKc"/>
    <property type="match status" value="1"/>
</dbReference>
<evidence type="ECO:0000256" key="8">
    <source>
        <dbReference type="SAM" id="Coils"/>
    </source>
</evidence>
<dbReference type="PANTHER" id="PTHR23117">
    <property type="entry name" value="GUANYLATE KINASE-RELATED"/>
    <property type="match status" value="1"/>
</dbReference>
<evidence type="ECO:0000313" key="11">
    <source>
        <dbReference type="EMBL" id="OUP70716.1"/>
    </source>
</evidence>
<evidence type="ECO:0000256" key="2">
    <source>
        <dbReference type="ARBA" id="ARBA00005790"/>
    </source>
</evidence>
<organism evidence="11 12">
    <name type="scientific">Anaerotruncus colihominis</name>
    <dbReference type="NCBI Taxonomy" id="169435"/>
    <lineage>
        <taxon>Bacteria</taxon>
        <taxon>Bacillati</taxon>
        <taxon>Bacillota</taxon>
        <taxon>Clostridia</taxon>
        <taxon>Eubacteriales</taxon>
        <taxon>Oscillospiraceae</taxon>
        <taxon>Anaerotruncus</taxon>
    </lineage>
</organism>
<dbReference type="Gene3D" id="3.40.50.300">
    <property type="entry name" value="P-loop containing nucleotide triphosphate hydrolases"/>
    <property type="match status" value="1"/>
</dbReference>
<evidence type="ECO:0000256" key="1">
    <source>
        <dbReference type="ARBA" id="ARBA00003531"/>
    </source>
</evidence>
<accession>A0A1Y4MPT0</accession>
<evidence type="ECO:0000256" key="9">
    <source>
        <dbReference type="SAM" id="Phobius"/>
    </source>
</evidence>
<feature type="domain" description="Guanylate kinase-like" evidence="10">
    <location>
        <begin position="15"/>
        <end position="193"/>
    </location>
</feature>
<dbReference type="GO" id="GO:0008829">
    <property type="term" value="F:dCTP deaminase activity"/>
    <property type="evidence" value="ECO:0007669"/>
    <property type="project" value="InterPro"/>
</dbReference>
<dbReference type="GO" id="GO:0006229">
    <property type="term" value="P:dUTP biosynthetic process"/>
    <property type="evidence" value="ECO:0007669"/>
    <property type="project" value="InterPro"/>
</dbReference>
<name>A0A1Y4MPT0_9FIRM</name>
<evidence type="ECO:0000256" key="3">
    <source>
        <dbReference type="ARBA" id="ARBA00022679"/>
    </source>
</evidence>
<keyword evidence="6" id="KW-0546">Nucleotide metabolism</keyword>
<dbReference type="RefSeq" id="WP_087299943.1">
    <property type="nucleotide sequence ID" value="NZ_NFKP01000003.1"/>
</dbReference>
<dbReference type="InterPro" id="IPR036157">
    <property type="entry name" value="dUTPase-like_sf"/>
</dbReference>
<feature type="coiled-coil region" evidence="8">
    <location>
        <begin position="357"/>
        <end position="384"/>
    </location>
</feature>
<comment type="catalytic activity">
    <reaction evidence="7">
        <text>GMP + ATP = GDP + ADP</text>
        <dbReference type="Rhea" id="RHEA:20780"/>
        <dbReference type="ChEBI" id="CHEBI:30616"/>
        <dbReference type="ChEBI" id="CHEBI:58115"/>
        <dbReference type="ChEBI" id="CHEBI:58189"/>
        <dbReference type="ChEBI" id="CHEBI:456216"/>
        <dbReference type="EC" id="2.7.4.8"/>
    </reaction>
</comment>
<dbReference type="GO" id="GO:0005829">
    <property type="term" value="C:cytosol"/>
    <property type="evidence" value="ECO:0007669"/>
    <property type="project" value="TreeGrafter"/>
</dbReference>
<sequence>MNEYIFSRKGEKMSFESILITGTSCAGKSTIAQKLCSEVNILFKQVRAITTRDRREGDLSYEYVSNEEFNQLLANQKLLVNSTYRGEKYGIKKEEYNKVLSEHKIPLLIITPVSATELLEENQEKYMSIFLDSPDDILLNRLIGRSRSTPDKKAKKAFFEQNETDRKYQDKTHYIVNNIDLESTVRLITLLWEYRNRGGALSQKIITAMIKCGMLLKNADTEMVNGASYDLRLGDEYYYDGKIQKLSDKKPFLTIEPYDYAIVSCTETAWMPRDIIAKFGLTVGLFCQGVILSNGPQIDPGFCGTLFCLLFNTSNRAVHLKRGKHYATIEFNKLIGYAEPYEGKYKGKTHIIDYIPENALHGAINELKKEVEQLKTENRIMQNIYLGVVALMFAIISILLVLK</sequence>
<comment type="function">
    <text evidence="1">Essential for recycling GMP and indirectly, cGMP.</text>
</comment>
<dbReference type="SUPFAM" id="SSF52540">
    <property type="entry name" value="P-loop containing nucleoside triphosphate hydrolases"/>
    <property type="match status" value="1"/>
</dbReference>
<evidence type="ECO:0000259" key="10">
    <source>
        <dbReference type="PROSITE" id="PS50052"/>
    </source>
</evidence>
<dbReference type="Gene3D" id="2.70.40.10">
    <property type="match status" value="1"/>
</dbReference>
<dbReference type="AlphaFoldDB" id="A0A1Y4MPT0"/>
<protein>
    <recommendedName>
        <fullName evidence="10">Guanylate kinase-like domain-containing protein</fullName>
    </recommendedName>
</protein>
<keyword evidence="5" id="KW-0378">Hydrolase</keyword>
<evidence type="ECO:0000256" key="4">
    <source>
        <dbReference type="ARBA" id="ARBA00022777"/>
    </source>
</evidence>
<keyword evidence="3" id="KW-0808">Transferase</keyword>
<comment type="similarity">
    <text evidence="2">Belongs to the guanylate kinase family.</text>
</comment>
<gene>
    <name evidence="11" type="ORF">B5F11_04525</name>
</gene>
<dbReference type="InterPro" id="IPR027417">
    <property type="entry name" value="P-loop_NTPase"/>
</dbReference>
<dbReference type="Pfam" id="PF22769">
    <property type="entry name" value="DCD"/>
    <property type="match status" value="1"/>
</dbReference>
<dbReference type="Proteomes" id="UP000196386">
    <property type="component" value="Unassembled WGS sequence"/>
</dbReference>
<dbReference type="InterPro" id="IPR011962">
    <property type="entry name" value="dCTP_deaminase"/>
</dbReference>
<feature type="transmembrane region" description="Helical" evidence="9">
    <location>
        <begin position="384"/>
        <end position="402"/>
    </location>
</feature>
<keyword evidence="9" id="KW-0472">Membrane</keyword>
<proteinExistence type="inferred from homology"/>
<keyword evidence="8" id="KW-0175">Coiled coil</keyword>
<dbReference type="InterPro" id="IPR008144">
    <property type="entry name" value="Guanylate_kin-like_dom"/>
</dbReference>
<dbReference type="PROSITE" id="PS50052">
    <property type="entry name" value="GUANYLATE_KINASE_2"/>
    <property type="match status" value="1"/>
</dbReference>
<keyword evidence="9" id="KW-0812">Transmembrane</keyword>
<dbReference type="Pfam" id="PF00625">
    <property type="entry name" value="Guanylate_kin"/>
    <property type="match status" value="1"/>
</dbReference>
<dbReference type="PANTHER" id="PTHR23117:SF13">
    <property type="entry name" value="GUANYLATE KINASE"/>
    <property type="match status" value="1"/>
</dbReference>
<dbReference type="EMBL" id="NFKP01000003">
    <property type="protein sequence ID" value="OUP70716.1"/>
    <property type="molecule type" value="Genomic_DNA"/>
</dbReference>
<evidence type="ECO:0000256" key="5">
    <source>
        <dbReference type="ARBA" id="ARBA00022801"/>
    </source>
</evidence>
<dbReference type="InterPro" id="IPR008145">
    <property type="entry name" value="GK/Ca_channel_bsu"/>
</dbReference>
<dbReference type="SUPFAM" id="SSF51283">
    <property type="entry name" value="dUTPase-like"/>
    <property type="match status" value="1"/>
</dbReference>
<keyword evidence="9" id="KW-1133">Transmembrane helix</keyword>
<keyword evidence="4" id="KW-0418">Kinase</keyword>
<evidence type="ECO:0000313" key="12">
    <source>
        <dbReference type="Proteomes" id="UP000196386"/>
    </source>
</evidence>
<evidence type="ECO:0000256" key="6">
    <source>
        <dbReference type="ARBA" id="ARBA00023080"/>
    </source>
</evidence>
<dbReference type="GO" id="GO:0004385">
    <property type="term" value="F:GMP kinase activity"/>
    <property type="evidence" value="ECO:0007669"/>
    <property type="project" value="UniProtKB-EC"/>
</dbReference>
<dbReference type="InterPro" id="IPR033704">
    <property type="entry name" value="dUTPase_trimeric"/>
</dbReference>
<dbReference type="CDD" id="cd07557">
    <property type="entry name" value="trimeric_dUTPase"/>
    <property type="match status" value="1"/>
</dbReference>